<evidence type="ECO:0000256" key="5">
    <source>
        <dbReference type="SAM" id="MobiDB-lite"/>
    </source>
</evidence>
<dbReference type="PROSITE" id="PS50082">
    <property type="entry name" value="WD_REPEATS_2"/>
    <property type="match status" value="3"/>
</dbReference>
<dbReference type="SMART" id="SM00320">
    <property type="entry name" value="WD40"/>
    <property type="match status" value="6"/>
</dbReference>
<dbReference type="SUPFAM" id="SSF50978">
    <property type="entry name" value="WD40 repeat-like"/>
    <property type="match status" value="1"/>
</dbReference>
<dbReference type="InterPro" id="IPR015943">
    <property type="entry name" value="WD40/YVTN_repeat-like_dom_sf"/>
</dbReference>
<dbReference type="FunFam" id="2.130.10.10:FF:001319">
    <property type="entry name" value="Gastrulation defective protein 1"/>
    <property type="match status" value="1"/>
</dbReference>
<dbReference type="CDD" id="cd00200">
    <property type="entry name" value="WD40"/>
    <property type="match status" value="1"/>
</dbReference>
<feature type="compositionally biased region" description="Polar residues" evidence="5">
    <location>
        <begin position="135"/>
        <end position="148"/>
    </location>
</feature>
<dbReference type="AlphaFoldDB" id="A0ABD6EUV8"/>
<protein>
    <submittedName>
        <fullName evidence="6">Uncharacterized protein</fullName>
    </submittedName>
</protein>
<keyword evidence="7" id="KW-1185">Reference proteome</keyword>
<dbReference type="PROSITE" id="PS50294">
    <property type="entry name" value="WD_REPEATS_REGION"/>
    <property type="match status" value="2"/>
</dbReference>
<gene>
    <name evidence="6" type="ORF">AB6A40_007542</name>
</gene>
<dbReference type="Proteomes" id="UP001608902">
    <property type="component" value="Unassembled WGS sequence"/>
</dbReference>
<evidence type="ECO:0000313" key="7">
    <source>
        <dbReference type="Proteomes" id="UP001608902"/>
    </source>
</evidence>
<evidence type="ECO:0000256" key="2">
    <source>
        <dbReference type="ARBA" id="ARBA00022737"/>
    </source>
</evidence>
<organism evidence="6 7">
    <name type="scientific">Gnathostoma spinigerum</name>
    <dbReference type="NCBI Taxonomy" id="75299"/>
    <lineage>
        <taxon>Eukaryota</taxon>
        <taxon>Metazoa</taxon>
        <taxon>Ecdysozoa</taxon>
        <taxon>Nematoda</taxon>
        <taxon>Chromadorea</taxon>
        <taxon>Rhabditida</taxon>
        <taxon>Spirurina</taxon>
        <taxon>Gnathostomatomorpha</taxon>
        <taxon>Gnathostomatoidea</taxon>
        <taxon>Gnathostomatidae</taxon>
        <taxon>Gnathostoma</taxon>
    </lineage>
</organism>
<feature type="region of interest" description="Disordered" evidence="5">
    <location>
        <begin position="130"/>
        <end position="162"/>
    </location>
</feature>
<dbReference type="InterPro" id="IPR036322">
    <property type="entry name" value="WD40_repeat_dom_sf"/>
</dbReference>
<keyword evidence="1 4" id="KW-0853">WD repeat</keyword>
<dbReference type="PANTHER" id="PTHR16017:SF0">
    <property type="entry name" value="WD REPEAT-CONTAINING PROTEIN 70"/>
    <property type="match status" value="1"/>
</dbReference>
<feature type="repeat" description="WD" evidence="4">
    <location>
        <begin position="384"/>
        <end position="419"/>
    </location>
</feature>
<dbReference type="PANTHER" id="PTHR16017">
    <property type="entry name" value="GASTRULATION DEFECTIVE PROTEIN 1-RELATED"/>
    <property type="match status" value="1"/>
</dbReference>
<dbReference type="Pfam" id="PF00400">
    <property type="entry name" value="WD40"/>
    <property type="match status" value="4"/>
</dbReference>
<keyword evidence="2" id="KW-0677">Repeat</keyword>
<feature type="region of interest" description="Disordered" evidence="5">
    <location>
        <begin position="1"/>
        <end position="22"/>
    </location>
</feature>
<comment type="similarity">
    <text evidence="3">Belongs to the WD repeat GAD-1 family.</text>
</comment>
<evidence type="ECO:0000256" key="3">
    <source>
        <dbReference type="ARBA" id="ARBA00038343"/>
    </source>
</evidence>
<feature type="repeat" description="WD" evidence="4">
    <location>
        <begin position="283"/>
        <end position="325"/>
    </location>
</feature>
<sequence>MNDNGNTQEEKEEGKAATSSQICTSEAGECGKKVKNAEKKARKFSFDEIFKETYANARLRASAKEVARENVSDNPKGSCVAEELGAMSVQSKRSVERNVHHESELEVHSEVTSKIAVDDAVDDFAVPLPPGFTVDKNTQSPEETSQLQLERKNDGDEGDEFDDFGEGIPVVHLIPAACEAILKHGKKPVSALAFDQQGTGFTTGGYDYIVNLFDFQQMDVSLRPSRELIPCESHVINCLSWSSNGERLLIASGHAQIRILDRQGKQFAETVRGDQYLVDLSNTKGHTGSVNACCWHPLNKKEFMSCSDDGTLRIWSLDDFKEITRCINKQRKVIKTKNAGGKKAIPTTCAFSRDGKWLAAGCNDGSIQIWKYGSLYVNTTYLNRTAHKGPVTSVQFSANSEKILSRSLDGTMKLWNLKNFKKPELVVENLLTEYSNTDCGFSPHGELVFTGTAENVEDNTDGSLLFYDASNFELVYRINYPNLSCTKIAWHPKINQILVGLSDGSLRLYYDLTSSIRGALLCVTRPLRRARQKEVVREEMILSRM</sequence>
<name>A0ABD6EUV8_9BILA</name>
<accession>A0ABD6EUV8</accession>
<proteinExistence type="inferred from homology"/>
<comment type="caution">
    <text evidence="6">The sequence shown here is derived from an EMBL/GenBank/DDBJ whole genome shotgun (WGS) entry which is preliminary data.</text>
</comment>
<evidence type="ECO:0000256" key="4">
    <source>
        <dbReference type="PROSITE-ProRule" id="PRU00221"/>
    </source>
</evidence>
<evidence type="ECO:0000313" key="6">
    <source>
        <dbReference type="EMBL" id="MFH4980833.1"/>
    </source>
</evidence>
<dbReference type="InterPro" id="IPR051858">
    <property type="entry name" value="WD_repeat_GAD-1"/>
</dbReference>
<feature type="repeat" description="WD" evidence="4">
    <location>
        <begin position="350"/>
        <end position="371"/>
    </location>
</feature>
<evidence type="ECO:0000256" key="1">
    <source>
        <dbReference type="ARBA" id="ARBA00022574"/>
    </source>
</evidence>
<dbReference type="Gene3D" id="2.130.10.10">
    <property type="entry name" value="YVTN repeat-like/Quinoprotein amine dehydrogenase"/>
    <property type="match status" value="2"/>
</dbReference>
<reference evidence="6 7" key="1">
    <citation type="submission" date="2024-08" db="EMBL/GenBank/DDBJ databases">
        <title>Gnathostoma spinigerum genome.</title>
        <authorList>
            <person name="Gonzalez-Bertolin B."/>
            <person name="Monzon S."/>
            <person name="Zaballos A."/>
            <person name="Jimenez P."/>
            <person name="Dekumyoy P."/>
            <person name="Varona S."/>
            <person name="Cuesta I."/>
            <person name="Sumanam S."/>
            <person name="Adisakwattana P."/>
            <person name="Gasser R.B."/>
            <person name="Hernandez-Gonzalez A."/>
            <person name="Young N.D."/>
            <person name="Perteguer M.J."/>
        </authorList>
    </citation>
    <scope>NUCLEOTIDE SEQUENCE [LARGE SCALE GENOMIC DNA]</scope>
    <source>
        <strain evidence="6">AL3</strain>
        <tissue evidence="6">Liver</tissue>
    </source>
</reference>
<dbReference type="EMBL" id="JBGFUD010006167">
    <property type="protein sequence ID" value="MFH4980833.1"/>
    <property type="molecule type" value="Genomic_DNA"/>
</dbReference>
<dbReference type="InterPro" id="IPR001680">
    <property type="entry name" value="WD40_rpt"/>
</dbReference>